<reference evidence="2 3" key="1">
    <citation type="journal article" date="2019" name="Int. J. Syst. Evol. Microbiol.">
        <title>The Global Catalogue of Microorganisms (GCM) 10K type strain sequencing project: providing services to taxonomists for standard genome sequencing and annotation.</title>
        <authorList>
            <consortium name="The Broad Institute Genomics Platform"/>
            <consortium name="The Broad Institute Genome Sequencing Center for Infectious Disease"/>
            <person name="Wu L."/>
            <person name="Ma J."/>
        </authorList>
    </citation>
    <scope>NUCLEOTIDE SEQUENCE [LARGE SCALE GENOMIC DNA]</scope>
    <source>
        <strain evidence="2 3">JCM 9088</strain>
    </source>
</reference>
<comment type="caution">
    <text evidence="2">The sequence shown here is derived from an EMBL/GenBank/DDBJ whole genome shotgun (WGS) entry which is preliminary data.</text>
</comment>
<feature type="region of interest" description="Disordered" evidence="1">
    <location>
        <begin position="14"/>
        <end position="110"/>
    </location>
</feature>
<feature type="compositionally biased region" description="Basic and acidic residues" evidence="1">
    <location>
        <begin position="23"/>
        <end position="39"/>
    </location>
</feature>
<evidence type="ECO:0000256" key="1">
    <source>
        <dbReference type="SAM" id="MobiDB-lite"/>
    </source>
</evidence>
<dbReference type="EMBL" id="BAAAUD010000044">
    <property type="protein sequence ID" value="GAA2954805.1"/>
    <property type="molecule type" value="Genomic_DNA"/>
</dbReference>
<sequence length="122" mass="12922">MIHPVPVVITQQAAAERGTFEAQAHDEIRDEARTARKGEPSMTTTHQNEALAQQGVDPPSEPVQSPLSEIVIRGLETMNRITASETNSAGKPEEGGEPGEGGAPGPVGPDRATICILLYAVW</sequence>
<keyword evidence="3" id="KW-1185">Reference proteome</keyword>
<proteinExistence type="predicted"/>
<feature type="compositionally biased region" description="Polar residues" evidence="1">
    <location>
        <begin position="41"/>
        <end position="51"/>
    </location>
</feature>
<evidence type="ECO:0000313" key="3">
    <source>
        <dbReference type="Proteomes" id="UP001500403"/>
    </source>
</evidence>
<dbReference type="Proteomes" id="UP001500403">
    <property type="component" value="Unassembled WGS sequence"/>
</dbReference>
<accession>A0ABN3XG87</accession>
<feature type="compositionally biased region" description="Polar residues" evidence="1">
    <location>
        <begin position="79"/>
        <end position="89"/>
    </location>
</feature>
<evidence type="ECO:0000313" key="2">
    <source>
        <dbReference type="EMBL" id="GAA2954805.1"/>
    </source>
</evidence>
<name>A0ABN3XG87_9ACTN</name>
<organism evidence="2 3">
    <name type="scientific">Streptomyces enissocaesilis</name>
    <dbReference type="NCBI Taxonomy" id="332589"/>
    <lineage>
        <taxon>Bacteria</taxon>
        <taxon>Bacillati</taxon>
        <taxon>Actinomycetota</taxon>
        <taxon>Actinomycetes</taxon>
        <taxon>Kitasatosporales</taxon>
        <taxon>Streptomycetaceae</taxon>
        <taxon>Streptomyces</taxon>
        <taxon>Streptomyces rochei group</taxon>
    </lineage>
</organism>
<protein>
    <submittedName>
        <fullName evidence="2">Uncharacterized protein</fullName>
    </submittedName>
</protein>
<gene>
    <name evidence="2" type="ORF">GCM10010446_44750</name>
</gene>